<evidence type="ECO:0000256" key="3">
    <source>
        <dbReference type="ARBA" id="ARBA00022722"/>
    </source>
</evidence>
<evidence type="ECO:0000256" key="9">
    <source>
        <dbReference type="PIRSR" id="PIRSR610347-1"/>
    </source>
</evidence>
<organism evidence="12 13">
    <name type="scientific">Acipenser ruthenus</name>
    <name type="common">Sterlet sturgeon</name>
    <dbReference type="NCBI Taxonomy" id="7906"/>
    <lineage>
        <taxon>Eukaryota</taxon>
        <taxon>Metazoa</taxon>
        <taxon>Chordata</taxon>
        <taxon>Craniata</taxon>
        <taxon>Vertebrata</taxon>
        <taxon>Euteleostomi</taxon>
        <taxon>Actinopterygii</taxon>
        <taxon>Chondrostei</taxon>
        <taxon>Acipenseriformes</taxon>
        <taxon>Acipenseridae</taxon>
        <taxon>Acipenser</taxon>
    </lineage>
</organism>
<name>A0A444V2V7_ACIRT</name>
<evidence type="ECO:0000256" key="6">
    <source>
        <dbReference type="ARBA" id="ARBA00022839"/>
    </source>
</evidence>
<dbReference type="Pfam" id="PF06087">
    <property type="entry name" value="Tyr-DNA_phospho"/>
    <property type="match status" value="1"/>
</dbReference>
<dbReference type="Proteomes" id="UP000289886">
    <property type="component" value="Unassembled WGS sequence"/>
</dbReference>
<evidence type="ECO:0000256" key="10">
    <source>
        <dbReference type="PIRSR" id="PIRSR610347-2"/>
    </source>
</evidence>
<feature type="active site" description="Nucleophile" evidence="9">
    <location>
        <position position="248"/>
    </location>
</feature>
<dbReference type="AlphaFoldDB" id="A0A444V2V7"/>
<keyword evidence="6" id="KW-0269">Exonuclease</keyword>
<comment type="caution">
    <text evidence="12">The sequence shown here is derived from an EMBL/GenBank/DDBJ whole genome shotgun (WGS) entry which is preliminary data.</text>
</comment>
<evidence type="ECO:0000313" key="12">
    <source>
        <dbReference type="EMBL" id="RXM94744.1"/>
    </source>
</evidence>
<gene>
    <name evidence="12" type="ORF">EOD39_17654</name>
</gene>
<keyword evidence="4" id="KW-0227">DNA damage</keyword>
<keyword evidence="7" id="KW-0234">DNA repair</keyword>
<accession>A0A444V2V7</accession>
<keyword evidence="8" id="KW-0539">Nucleus</keyword>
<evidence type="ECO:0000256" key="4">
    <source>
        <dbReference type="ARBA" id="ARBA00022763"/>
    </source>
</evidence>
<dbReference type="PANTHER" id="PTHR12415">
    <property type="entry name" value="TYROSYL-DNA PHOSPHODIESTERASE 1"/>
    <property type="match status" value="1"/>
</dbReference>
<sequence>MSQESLHGKWTVSSSDEEDPAPLSLQPVKKEEHPDKDRAISHGKQTTLFNVKQEPEHSPKSDKNKSYMESGHHKPSVSGKTSNKFLGSGSEERKNAPSNEQKRLPFMTSSDSGTTTPAVKRKKEIENSGWCLSSSDEETDSEHTGERATGRRSPSPKKRKSEAEKRSPSPGDSQQLNESLNSWDLLERGEPFRFYLNKVTGISNRSKPLLIVHGEKRESKVRLHEEAHPYENVRLCQAKLDIAFGTHHTKMMLLLYEEGFRVVIHTSNLIHDDWYQKTQGIWLSPLYPKLPEGSSDTAGESCTNFKHDLIEYLVSYRSPTLNEWINHIKEYDLSETRVYLIGSSPGRYQGAQKEKWGHLKLRKLLSEHASSDSGEETWPVIGQYSSIGSLGADKTKWLTSEFQQTLTTLQKGVTFLPKHEIPLHLLLVRMEVCDKLQRHRLLEFGFMFLK</sequence>
<feature type="compositionally biased region" description="Basic and acidic residues" evidence="11">
    <location>
        <begin position="53"/>
        <end position="72"/>
    </location>
</feature>
<proteinExistence type="inferred from homology"/>
<keyword evidence="3" id="KW-0540">Nuclease</keyword>
<feature type="binding site" evidence="10">
    <location>
        <position position="250"/>
    </location>
    <ligand>
        <name>substrate</name>
    </ligand>
</feature>
<evidence type="ECO:0000313" key="13">
    <source>
        <dbReference type="Proteomes" id="UP000289886"/>
    </source>
</evidence>
<dbReference type="GO" id="GO:0005634">
    <property type="term" value="C:nucleus"/>
    <property type="evidence" value="ECO:0007669"/>
    <property type="project" value="UniProtKB-SubCell"/>
</dbReference>
<feature type="region of interest" description="Disordered" evidence="11">
    <location>
        <begin position="1"/>
        <end position="178"/>
    </location>
</feature>
<dbReference type="GO" id="GO:0004527">
    <property type="term" value="F:exonuclease activity"/>
    <property type="evidence" value="ECO:0007669"/>
    <property type="project" value="UniProtKB-KW"/>
</dbReference>
<keyword evidence="13" id="KW-1185">Reference proteome</keyword>
<evidence type="ECO:0000256" key="11">
    <source>
        <dbReference type="SAM" id="MobiDB-lite"/>
    </source>
</evidence>
<evidence type="ECO:0000256" key="8">
    <source>
        <dbReference type="ARBA" id="ARBA00023242"/>
    </source>
</evidence>
<reference evidence="12 13" key="1">
    <citation type="submission" date="2019-01" db="EMBL/GenBank/DDBJ databases">
        <title>Draft Genome and Complete Hox-Cluster Characterization of the Sterlet Sturgeon (Acipenser ruthenus).</title>
        <authorList>
            <person name="Wei Q."/>
        </authorList>
    </citation>
    <scope>NUCLEOTIDE SEQUENCE [LARGE SCALE GENOMIC DNA]</scope>
    <source>
        <strain evidence="12">WHYD16114868_AA</strain>
        <tissue evidence="12">Blood</tissue>
    </source>
</reference>
<feature type="compositionally biased region" description="Basic and acidic residues" evidence="11">
    <location>
        <begin position="90"/>
        <end position="103"/>
    </location>
</feature>
<dbReference type="GO" id="GO:0006281">
    <property type="term" value="P:DNA repair"/>
    <property type="evidence" value="ECO:0007669"/>
    <property type="project" value="UniProtKB-KW"/>
</dbReference>
<dbReference type="Gene3D" id="3.30.870.10">
    <property type="entry name" value="Endonuclease Chain A"/>
    <property type="match status" value="2"/>
</dbReference>
<protein>
    <submittedName>
        <fullName evidence="12">Tyrosyl-DNA phosphodiesterase 1</fullName>
    </submittedName>
</protein>
<evidence type="ECO:0000256" key="1">
    <source>
        <dbReference type="ARBA" id="ARBA00004123"/>
    </source>
</evidence>
<evidence type="ECO:0000256" key="2">
    <source>
        <dbReference type="ARBA" id="ARBA00010205"/>
    </source>
</evidence>
<feature type="compositionally biased region" description="Basic and acidic residues" evidence="11">
    <location>
        <begin position="28"/>
        <end position="40"/>
    </location>
</feature>
<dbReference type="PANTHER" id="PTHR12415:SF0">
    <property type="entry name" value="TYROSYL-DNA PHOSPHODIESTERASE 1"/>
    <property type="match status" value="1"/>
</dbReference>
<comment type="subcellular location">
    <subcellularLocation>
        <location evidence="1">Nucleus</location>
    </subcellularLocation>
</comment>
<dbReference type="SUPFAM" id="SSF56024">
    <property type="entry name" value="Phospholipase D/nuclease"/>
    <property type="match status" value="2"/>
</dbReference>
<keyword evidence="5" id="KW-0378">Hydrolase</keyword>
<dbReference type="InterPro" id="IPR010347">
    <property type="entry name" value="Tdp1"/>
</dbReference>
<dbReference type="EMBL" id="SCEB01003047">
    <property type="protein sequence ID" value="RXM94744.1"/>
    <property type="molecule type" value="Genomic_DNA"/>
</dbReference>
<evidence type="ECO:0000256" key="7">
    <source>
        <dbReference type="ARBA" id="ARBA00023204"/>
    </source>
</evidence>
<feature type="compositionally biased region" description="Polar residues" evidence="11">
    <location>
        <begin position="107"/>
        <end position="117"/>
    </location>
</feature>
<comment type="similarity">
    <text evidence="2">Belongs to the tyrosyl-DNA phosphodiesterase family.</text>
</comment>
<dbReference type="GO" id="GO:0003697">
    <property type="term" value="F:single-stranded DNA binding"/>
    <property type="evidence" value="ECO:0007669"/>
    <property type="project" value="TreeGrafter"/>
</dbReference>
<dbReference type="GO" id="GO:0003690">
    <property type="term" value="F:double-stranded DNA binding"/>
    <property type="evidence" value="ECO:0007669"/>
    <property type="project" value="TreeGrafter"/>
</dbReference>
<evidence type="ECO:0000256" key="5">
    <source>
        <dbReference type="ARBA" id="ARBA00022801"/>
    </source>
</evidence>
<dbReference type="GO" id="GO:0017005">
    <property type="term" value="F:3'-tyrosyl-DNA phosphodiesterase activity"/>
    <property type="evidence" value="ECO:0007669"/>
    <property type="project" value="TreeGrafter"/>
</dbReference>